<gene>
    <name evidence="1" type="ORF">LCGC14_2689010</name>
</gene>
<sequence>MRTTPSRLSVIVLVSAALLFCTAGCEPGPSSVQTPAVVVKAAPSGAFAAYKKAASLPIVRVPLLSKAPKIDGDPTDDVWGEAFKTETFYRTTSRWVPDPAQG</sequence>
<reference evidence="1" key="1">
    <citation type="journal article" date="2015" name="Nature">
        <title>Complex archaea that bridge the gap between prokaryotes and eukaryotes.</title>
        <authorList>
            <person name="Spang A."/>
            <person name="Saw J.H."/>
            <person name="Jorgensen S.L."/>
            <person name="Zaremba-Niedzwiedzka K."/>
            <person name="Martijn J."/>
            <person name="Lind A.E."/>
            <person name="van Eijk R."/>
            <person name="Schleper C."/>
            <person name="Guy L."/>
            <person name="Ettema T.J."/>
        </authorList>
    </citation>
    <scope>NUCLEOTIDE SEQUENCE</scope>
</reference>
<protein>
    <submittedName>
        <fullName evidence="1">Uncharacterized protein</fullName>
    </submittedName>
</protein>
<name>A0A0F8ZJ30_9ZZZZ</name>
<dbReference type="EMBL" id="LAZR01047609">
    <property type="protein sequence ID" value="KKK93827.1"/>
    <property type="molecule type" value="Genomic_DNA"/>
</dbReference>
<proteinExistence type="predicted"/>
<dbReference type="AlphaFoldDB" id="A0A0F8ZJ30"/>
<organism evidence="1">
    <name type="scientific">marine sediment metagenome</name>
    <dbReference type="NCBI Taxonomy" id="412755"/>
    <lineage>
        <taxon>unclassified sequences</taxon>
        <taxon>metagenomes</taxon>
        <taxon>ecological metagenomes</taxon>
    </lineage>
</organism>
<accession>A0A0F8ZJ30</accession>
<comment type="caution">
    <text evidence="1">The sequence shown here is derived from an EMBL/GenBank/DDBJ whole genome shotgun (WGS) entry which is preliminary data.</text>
</comment>
<feature type="non-terminal residue" evidence="1">
    <location>
        <position position="102"/>
    </location>
</feature>
<evidence type="ECO:0000313" key="1">
    <source>
        <dbReference type="EMBL" id="KKK93827.1"/>
    </source>
</evidence>